<dbReference type="AlphaFoldDB" id="A0A5M8Q3N4"/>
<sequence>MKRSTRIILGAGIALLTAAGLHYTVGSRFHERAYFGRYGYEGCGHNWHGYGERPTLNQPWR</sequence>
<name>A0A5M8Q3N4_9BACT</name>
<keyword evidence="2" id="KW-1185">Reference proteome</keyword>
<dbReference type="Proteomes" id="UP000323994">
    <property type="component" value="Unassembled WGS sequence"/>
</dbReference>
<accession>A0A5M8Q3N4</accession>
<comment type="caution">
    <text evidence="1">The sequence shown here is derived from an EMBL/GenBank/DDBJ whole genome shotgun (WGS) entry which is preliminary data.</text>
</comment>
<organism evidence="1 2">
    <name type="scientific">Dyadobacter flavalbus</name>
    <dbReference type="NCBI Taxonomy" id="2579942"/>
    <lineage>
        <taxon>Bacteria</taxon>
        <taxon>Pseudomonadati</taxon>
        <taxon>Bacteroidota</taxon>
        <taxon>Cytophagia</taxon>
        <taxon>Cytophagales</taxon>
        <taxon>Spirosomataceae</taxon>
        <taxon>Dyadobacter</taxon>
    </lineage>
</organism>
<evidence type="ECO:0000313" key="1">
    <source>
        <dbReference type="EMBL" id="KAA6430495.1"/>
    </source>
</evidence>
<protein>
    <submittedName>
        <fullName evidence="1">Uncharacterized protein</fullName>
    </submittedName>
</protein>
<evidence type="ECO:0000313" key="2">
    <source>
        <dbReference type="Proteomes" id="UP000323994"/>
    </source>
</evidence>
<dbReference type="RefSeq" id="WP_139014924.1">
    <property type="nucleotide sequence ID" value="NZ_VBSN01000076.1"/>
</dbReference>
<dbReference type="EMBL" id="VBSN01000076">
    <property type="protein sequence ID" value="KAA6430495.1"/>
    <property type="molecule type" value="Genomic_DNA"/>
</dbReference>
<proteinExistence type="predicted"/>
<gene>
    <name evidence="1" type="ORF">FEM33_26215</name>
</gene>
<reference evidence="1 2" key="1">
    <citation type="submission" date="2019-05" db="EMBL/GenBank/DDBJ databases">
        <authorList>
            <person name="Qu J.-H."/>
        </authorList>
    </citation>
    <scope>NUCLEOTIDE SEQUENCE [LARGE SCALE GENOMIC DNA]</scope>
    <source>
        <strain evidence="1 2">NS28</strain>
    </source>
</reference>